<dbReference type="InterPro" id="IPR029062">
    <property type="entry name" value="Class_I_gatase-like"/>
</dbReference>
<feature type="active site" description="Proton donor" evidence="9">
    <location>
        <position position="146"/>
    </location>
</feature>
<sequence length="667" mass="73731">MMNKLYHGAAFYPELWSGEVVREDIRRMAETGINVVRIGEFLWSTIEPEEGHIDVSPLAGVIRQLYEAGVETILCTPTATPPIWYTHGHPERLFVNAEGTPLGHGSRQHACTNHPAFREKAAVITERLAQELGRLPGVIGWQLDNEFKAHVSECMCAVCRRLWHEWLYRRYGNVERLNELWGTRIWSESYNVFDQVPQPGPTPFLHNSSMQTMYRLFSMEKIAEFAVEQTAIIRRHSAAPVTHNGSVAFHIDNERLYRHLDFASFDTYASAAHYAAYLLNCDLYRNFKPGRPFWIMETSPSHAGSIASSGTPHPNGYLAAEAVAAYALGAEGFCYWLWRQQRAGSEQPHGSVVSAWGKPGLGYPNVLEAEQARQAIEPAITGSRPAQAEVAISYSDRAKAFLATESHGKLRHRGLVSGAYERVLRTGMHRDLIPEGASLEGYKLLWTPFIPYLSSDLIARALAFVERGGIWIVGPLTGIRTEEHTVPVDAGLGELESLTGTETVFTYAMDGTGTVGSAFGLEAPLSLWSSVYEPVEAKSIGTLIGGPSPGLSFLTEMKRGQGRIVLLGSLPAGDEGNEMLERMLIHYGKVANVTRRAETTIGTIVAPRESETEELWVIVNMNGEGGSVTLPREGIDKLSGERAAAGRLEVGRYEYRMIGFPSVSSRK</sequence>
<evidence type="ECO:0000313" key="16">
    <source>
        <dbReference type="Proteomes" id="UP000517523"/>
    </source>
</evidence>
<dbReference type="GO" id="GO:0009341">
    <property type="term" value="C:beta-galactosidase complex"/>
    <property type="evidence" value="ECO:0007669"/>
    <property type="project" value="InterPro"/>
</dbReference>
<evidence type="ECO:0000259" key="13">
    <source>
        <dbReference type="Pfam" id="PF08532"/>
    </source>
</evidence>
<feature type="binding site" evidence="10">
    <location>
        <position position="107"/>
    </location>
    <ligand>
        <name>substrate</name>
    </ligand>
</feature>
<dbReference type="CDD" id="cd03143">
    <property type="entry name" value="A4_beta-galactosidase_middle_domain"/>
    <property type="match status" value="1"/>
</dbReference>
<dbReference type="AlphaFoldDB" id="A0A839THJ2"/>
<evidence type="ECO:0000256" key="3">
    <source>
        <dbReference type="ARBA" id="ARBA00012756"/>
    </source>
</evidence>
<dbReference type="PIRSF" id="PIRSF001084">
    <property type="entry name" value="B-galactosidase"/>
    <property type="match status" value="1"/>
</dbReference>
<dbReference type="Gene3D" id="3.20.20.80">
    <property type="entry name" value="Glycosidases"/>
    <property type="match status" value="1"/>
</dbReference>
<dbReference type="GO" id="GO:0004565">
    <property type="term" value="F:beta-galactosidase activity"/>
    <property type="evidence" value="ECO:0007669"/>
    <property type="project" value="UniProtKB-EC"/>
</dbReference>
<feature type="binding site" evidence="10">
    <location>
        <position position="145"/>
    </location>
    <ligand>
        <name>substrate</name>
    </ligand>
</feature>
<evidence type="ECO:0000256" key="7">
    <source>
        <dbReference type="ARBA" id="ARBA00023295"/>
    </source>
</evidence>
<keyword evidence="7 8" id="KW-0326">Glycosidase</keyword>
<dbReference type="PANTHER" id="PTHR36447:SF2">
    <property type="entry name" value="BETA-GALACTOSIDASE YESZ"/>
    <property type="match status" value="1"/>
</dbReference>
<feature type="binding site" evidence="11">
    <location>
        <position position="111"/>
    </location>
    <ligand>
        <name>Zn(2+)</name>
        <dbReference type="ChEBI" id="CHEBI:29105"/>
    </ligand>
</feature>
<dbReference type="EC" id="3.2.1.23" evidence="3 8"/>
<comment type="caution">
    <text evidence="15">The sequence shown here is derived from an EMBL/GenBank/DDBJ whole genome shotgun (WGS) entry which is preliminary data.</text>
</comment>
<evidence type="ECO:0000259" key="14">
    <source>
        <dbReference type="Pfam" id="PF08533"/>
    </source>
</evidence>
<evidence type="ECO:0000313" key="15">
    <source>
        <dbReference type="EMBL" id="MBB3125983.1"/>
    </source>
</evidence>
<dbReference type="InterPro" id="IPR013738">
    <property type="entry name" value="Beta_galactosidase_Trimer"/>
</dbReference>
<protein>
    <recommendedName>
        <fullName evidence="3 8">Beta-galactosidase</fullName>
        <shortName evidence="8">Beta-gal</shortName>
        <ecNumber evidence="3 8">3.2.1.23</ecNumber>
    </recommendedName>
</protein>
<dbReference type="InterPro" id="IPR017853">
    <property type="entry name" value="GH"/>
</dbReference>
<feature type="domain" description="Glycoside hydrolase family 42 N-terminal" evidence="12">
    <location>
        <begin position="11"/>
        <end position="373"/>
    </location>
</feature>
<reference evidence="15 16" key="1">
    <citation type="submission" date="2020-08" db="EMBL/GenBank/DDBJ databases">
        <title>Genomic Encyclopedia of Type Strains, Phase III (KMG-III): the genomes of soil and plant-associated and newly described type strains.</title>
        <authorList>
            <person name="Whitman W."/>
        </authorList>
    </citation>
    <scope>NUCLEOTIDE SEQUENCE [LARGE SCALE GENOMIC DNA]</scope>
    <source>
        <strain evidence="15 16">CECT 5831</strain>
    </source>
</reference>
<evidence type="ECO:0000256" key="10">
    <source>
        <dbReference type="PIRSR" id="PIRSR001084-2"/>
    </source>
</evidence>
<comment type="similarity">
    <text evidence="2 8">Belongs to the glycosyl hydrolase 42 family.</text>
</comment>
<dbReference type="Proteomes" id="UP000517523">
    <property type="component" value="Unassembled WGS sequence"/>
</dbReference>
<dbReference type="Gene3D" id="3.40.50.880">
    <property type="match status" value="1"/>
</dbReference>
<dbReference type="InterPro" id="IPR013529">
    <property type="entry name" value="Glyco_hydro_42_N"/>
</dbReference>
<dbReference type="PANTHER" id="PTHR36447">
    <property type="entry name" value="BETA-GALACTOSIDASE GANA"/>
    <property type="match status" value="1"/>
</dbReference>
<keyword evidence="5 8" id="KW-0378">Hydrolase</keyword>
<keyword evidence="6 11" id="KW-0862">Zinc</keyword>
<evidence type="ECO:0000256" key="1">
    <source>
        <dbReference type="ARBA" id="ARBA00001412"/>
    </source>
</evidence>
<evidence type="ECO:0000256" key="5">
    <source>
        <dbReference type="ARBA" id="ARBA00022801"/>
    </source>
</evidence>
<proteinExistence type="inferred from homology"/>
<evidence type="ECO:0000256" key="11">
    <source>
        <dbReference type="PIRSR" id="PIRSR001084-3"/>
    </source>
</evidence>
<evidence type="ECO:0000256" key="6">
    <source>
        <dbReference type="ARBA" id="ARBA00022833"/>
    </source>
</evidence>
<gene>
    <name evidence="15" type="ORF">FHS19_000637</name>
</gene>
<feature type="binding site" evidence="11">
    <location>
        <position position="159"/>
    </location>
    <ligand>
        <name>Zn(2+)</name>
        <dbReference type="ChEBI" id="CHEBI:29105"/>
    </ligand>
</feature>
<evidence type="ECO:0000259" key="12">
    <source>
        <dbReference type="Pfam" id="PF02449"/>
    </source>
</evidence>
<evidence type="ECO:0000256" key="8">
    <source>
        <dbReference type="PIRNR" id="PIRNR001084"/>
    </source>
</evidence>
<name>A0A839THJ2_9BACL</name>
<dbReference type="GO" id="GO:0046872">
    <property type="term" value="F:metal ion binding"/>
    <property type="evidence" value="ECO:0007669"/>
    <property type="project" value="UniProtKB-KW"/>
</dbReference>
<dbReference type="Pfam" id="PF08532">
    <property type="entry name" value="Glyco_hydro_42M"/>
    <property type="match status" value="1"/>
</dbReference>
<feature type="domain" description="Beta-galactosidase C-terminal" evidence="14">
    <location>
        <begin position="602"/>
        <end position="656"/>
    </location>
</feature>
<evidence type="ECO:0000256" key="9">
    <source>
        <dbReference type="PIRSR" id="PIRSR001084-1"/>
    </source>
</evidence>
<dbReference type="SUPFAM" id="SSF52317">
    <property type="entry name" value="Class I glutamine amidotransferase-like"/>
    <property type="match status" value="1"/>
</dbReference>
<evidence type="ECO:0000256" key="2">
    <source>
        <dbReference type="ARBA" id="ARBA00005940"/>
    </source>
</evidence>
<feature type="binding site" evidence="11">
    <location>
        <position position="154"/>
    </location>
    <ligand>
        <name>Zn(2+)</name>
        <dbReference type="ChEBI" id="CHEBI:29105"/>
    </ligand>
</feature>
<keyword evidence="4 11" id="KW-0479">Metal-binding</keyword>
<organism evidence="15 16">
    <name type="scientific">Paenibacillus rhizosphaerae</name>
    <dbReference type="NCBI Taxonomy" id="297318"/>
    <lineage>
        <taxon>Bacteria</taxon>
        <taxon>Bacillati</taxon>
        <taxon>Bacillota</taxon>
        <taxon>Bacilli</taxon>
        <taxon>Bacillales</taxon>
        <taxon>Paenibacillaceae</taxon>
        <taxon>Paenibacillus</taxon>
    </lineage>
</organism>
<feature type="domain" description="Beta-galactosidase trimerisation" evidence="13">
    <location>
        <begin position="388"/>
        <end position="584"/>
    </location>
</feature>
<dbReference type="Pfam" id="PF02449">
    <property type="entry name" value="Glyco_hydro_42"/>
    <property type="match status" value="1"/>
</dbReference>
<dbReference type="Pfam" id="PF08533">
    <property type="entry name" value="Glyco_hydro_42C"/>
    <property type="match status" value="1"/>
</dbReference>
<comment type="catalytic activity">
    <reaction evidence="1 8">
        <text>Hydrolysis of terminal non-reducing beta-D-galactose residues in beta-D-galactosides.</text>
        <dbReference type="EC" id="3.2.1.23"/>
    </reaction>
</comment>
<dbReference type="InterPro" id="IPR013739">
    <property type="entry name" value="Beta_galactosidase_C"/>
</dbReference>
<dbReference type="InterPro" id="IPR003476">
    <property type="entry name" value="Glyco_hydro_42"/>
</dbReference>
<feature type="active site" description="Nucleophile" evidence="9">
    <location>
        <position position="297"/>
    </location>
</feature>
<dbReference type="GO" id="GO:0006012">
    <property type="term" value="P:galactose metabolic process"/>
    <property type="evidence" value="ECO:0007669"/>
    <property type="project" value="InterPro"/>
</dbReference>
<feature type="binding site" evidence="11">
    <location>
        <position position="156"/>
    </location>
    <ligand>
        <name>Zn(2+)</name>
        <dbReference type="ChEBI" id="CHEBI:29105"/>
    </ligand>
</feature>
<accession>A0A839THJ2</accession>
<evidence type="ECO:0000256" key="4">
    <source>
        <dbReference type="ARBA" id="ARBA00022723"/>
    </source>
</evidence>
<dbReference type="EMBL" id="JACHXJ010000001">
    <property type="protein sequence ID" value="MBB3125983.1"/>
    <property type="molecule type" value="Genomic_DNA"/>
</dbReference>
<dbReference type="SUPFAM" id="SSF51445">
    <property type="entry name" value="(Trans)glycosidases"/>
    <property type="match status" value="1"/>
</dbReference>